<dbReference type="PANTHER" id="PTHR42753">
    <property type="entry name" value="MITOCHONDRIAL RIBOSOME PROTEIN L39/PROLYL-TRNA LIGASE FAMILY MEMBER"/>
    <property type="match status" value="1"/>
</dbReference>
<evidence type="ECO:0000313" key="13">
    <source>
        <dbReference type="RefSeq" id="XP_033580213.1"/>
    </source>
</evidence>
<evidence type="ECO:0000313" key="12">
    <source>
        <dbReference type="Proteomes" id="UP000504636"/>
    </source>
</evidence>
<dbReference type="OrthoDB" id="10267474at2759"/>
<comment type="catalytic activity">
    <reaction evidence="9">
        <text>tRNA(Pro) + L-proline + ATP = L-prolyl-tRNA(Pro) + AMP + diphosphate</text>
        <dbReference type="Rhea" id="RHEA:14305"/>
        <dbReference type="Rhea" id="RHEA-COMP:9700"/>
        <dbReference type="Rhea" id="RHEA-COMP:9702"/>
        <dbReference type="ChEBI" id="CHEBI:30616"/>
        <dbReference type="ChEBI" id="CHEBI:33019"/>
        <dbReference type="ChEBI" id="CHEBI:60039"/>
        <dbReference type="ChEBI" id="CHEBI:78442"/>
        <dbReference type="ChEBI" id="CHEBI:78532"/>
        <dbReference type="ChEBI" id="CHEBI:456215"/>
        <dbReference type="EC" id="6.1.1.15"/>
    </reaction>
</comment>
<keyword evidence="5" id="KW-0067">ATP-binding</keyword>
<dbReference type="InterPro" id="IPR050062">
    <property type="entry name" value="Pro-tRNA_synthetase"/>
</dbReference>
<sequence length="580" mass="64395">MSVRAFPGFLCTLSRRQTPVRRANININRFRTRRSLWVDSRTRLTTFWAPTGGISAKTGEDDGVNSLLIRAGFLRQAHSGIFHLLPLGLRVQEKLEKLVDKHMRSIGASKVSLSSITSEDIWRRSGRYSEDSELLRLKDRKESGFLLSPTHEEEITTLAAGIVKSYKDLPLRVYQISRKYRDERRPRQGLLRAKEFLMKDLYTFDYSTEMALETYESVRKAYAAFFDELKIPYLVADADSGAMGGDLSHEYHYVSPLGEDHVISCNNCDYVANEELAEKGGHYSSDPRLHTTTWRGISKDGCPINVYIPASPSATGEHLSARWPDHLNLHAVSAAYPDLDTTIEEPLTGSFANTGKVVHIIDQRLSFLADLLPRSSSTVIVTTHPKTGKPLDLTRIQPNDPCPRCFSGALKVQRAIEVGHTFHLGTRYSEPLEATVTVPSEGSSSLVALQMGCHGIGMSRLMAAVASKKATESGLGWPRAIAPFECVIIAAKGADRDAETLYDELSGDIDTILDDRPIKDVNFVWKMSDADLIGYPVSIKLGREWKQGKKVEIECKAAGVRLNVEFSGVKQAVLELLAGL</sequence>
<dbReference type="GO" id="GO:0006433">
    <property type="term" value="P:prolyl-tRNA aminoacylation"/>
    <property type="evidence" value="ECO:0007669"/>
    <property type="project" value="InterPro"/>
</dbReference>
<dbReference type="InterPro" id="IPR002316">
    <property type="entry name" value="Pro-tRNA-ligase_IIa"/>
</dbReference>
<dbReference type="InterPro" id="IPR036621">
    <property type="entry name" value="Anticodon-bd_dom_sf"/>
</dbReference>
<keyword evidence="3" id="KW-0436">Ligase</keyword>
<reference evidence="13" key="3">
    <citation type="submission" date="2025-04" db="UniProtKB">
        <authorList>
            <consortium name="RefSeq"/>
        </authorList>
    </citation>
    <scope>IDENTIFICATION</scope>
    <source>
        <strain evidence="13">CBS 304.34</strain>
    </source>
</reference>
<evidence type="ECO:0000256" key="3">
    <source>
        <dbReference type="ARBA" id="ARBA00022598"/>
    </source>
</evidence>
<dbReference type="Pfam" id="PF00587">
    <property type="entry name" value="tRNA-synt_2b"/>
    <property type="match status" value="1"/>
</dbReference>
<dbReference type="GeneID" id="54458507"/>
<dbReference type="EMBL" id="MU003696">
    <property type="protein sequence ID" value="KAF2813249.1"/>
    <property type="molecule type" value="Genomic_DNA"/>
</dbReference>
<dbReference type="EC" id="6.1.1.15" evidence="2"/>
<evidence type="ECO:0000256" key="4">
    <source>
        <dbReference type="ARBA" id="ARBA00022741"/>
    </source>
</evidence>
<keyword evidence="6" id="KW-0648">Protein biosynthesis</keyword>
<feature type="domain" description="Aminoacyl-transfer RNA synthetases class-II family profile" evidence="10">
    <location>
        <begin position="88"/>
        <end position="478"/>
    </location>
</feature>
<dbReference type="AlphaFoldDB" id="A0A6A6YXM6"/>
<comment type="similarity">
    <text evidence="1">Belongs to the class-II aminoacyl-tRNA synthetase family.</text>
</comment>
<dbReference type="Gene3D" id="3.40.50.800">
    <property type="entry name" value="Anticodon-binding domain"/>
    <property type="match status" value="1"/>
</dbReference>
<keyword evidence="7 11" id="KW-0030">Aminoacyl-tRNA synthetase</keyword>
<dbReference type="Gene3D" id="3.30.930.10">
    <property type="entry name" value="Bira Bifunctional Protein, Domain 2"/>
    <property type="match status" value="2"/>
</dbReference>
<dbReference type="PANTHER" id="PTHR42753:SF2">
    <property type="entry name" value="PROLINE--TRNA LIGASE"/>
    <property type="match status" value="1"/>
</dbReference>
<reference evidence="13" key="2">
    <citation type="submission" date="2020-04" db="EMBL/GenBank/DDBJ databases">
        <authorList>
            <consortium name="NCBI Genome Project"/>
        </authorList>
    </citation>
    <scope>NUCLEOTIDE SEQUENCE</scope>
    <source>
        <strain evidence="13">CBS 304.34</strain>
    </source>
</reference>
<evidence type="ECO:0000259" key="10">
    <source>
        <dbReference type="PROSITE" id="PS50862"/>
    </source>
</evidence>
<dbReference type="GO" id="GO:0005739">
    <property type="term" value="C:mitochondrion"/>
    <property type="evidence" value="ECO:0007669"/>
    <property type="project" value="TreeGrafter"/>
</dbReference>
<dbReference type="SUPFAM" id="SSF52954">
    <property type="entry name" value="Class II aaRS ABD-related"/>
    <property type="match status" value="1"/>
</dbReference>
<dbReference type="InterPro" id="IPR006195">
    <property type="entry name" value="aa-tRNA-synth_II"/>
</dbReference>
<dbReference type="InterPro" id="IPR002314">
    <property type="entry name" value="aa-tRNA-synt_IIb"/>
</dbReference>
<evidence type="ECO:0000256" key="5">
    <source>
        <dbReference type="ARBA" id="ARBA00022840"/>
    </source>
</evidence>
<dbReference type="GO" id="GO:0004827">
    <property type="term" value="F:proline-tRNA ligase activity"/>
    <property type="evidence" value="ECO:0007669"/>
    <property type="project" value="UniProtKB-EC"/>
</dbReference>
<keyword evidence="12" id="KW-1185">Reference proteome</keyword>
<keyword evidence="4" id="KW-0547">Nucleotide-binding</keyword>
<dbReference type="CDD" id="cd00779">
    <property type="entry name" value="ProRS_core_prok"/>
    <property type="match status" value="1"/>
</dbReference>
<organism evidence="11">
    <name type="scientific">Mytilinidion resinicola</name>
    <dbReference type="NCBI Taxonomy" id="574789"/>
    <lineage>
        <taxon>Eukaryota</taxon>
        <taxon>Fungi</taxon>
        <taxon>Dikarya</taxon>
        <taxon>Ascomycota</taxon>
        <taxon>Pezizomycotina</taxon>
        <taxon>Dothideomycetes</taxon>
        <taxon>Pleosporomycetidae</taxon>
        <taxon>Mytilinidiales</taxon>
        <taxon>Mytilinidiaceae</taxon>
        <taxon>Mytilinidion</taxon>
    </lineage>
</organism>
<dbReference type="SUPFAM" id="SSF55681">
    <property type="entry name" value="Class II aaRS and biotin synthetases"/>
    <property type="match status" value="1"/>
</dbReference>
<gene>
    <name evidence="11 13" type="ORF">BDZ99DRAFT_438257</name>
</gene>
<evidence type="ECO:0000313" key="11">
    <source>
        <dbReference type="EMBL" id="KAF2813249.1"/>
    </source>
</evidence>
<name>A0A6A6YXM6_9PEZI</name>
<evidence type="ECO:0000256" key="1">
    <source>
        <dbReference type="ARBA" id="ARBA00008226"/>
    </source>
</evidence>
<evidence type="ECO:0000256" key="7">
    <source>
        <dbReference type="ARBA" id="ARBA00023146"/>
    </source>
</evidence>
<accession>A0A6A6YXM6</accession>
<dbReference type="PRINTS" id="PR01046">
    <property type="entry name" value="TRNASYNTHPRO"/>
</dbReference>
<dbReference type="RefSeq" id="XP_033580213.1">
    <property type="nucleotide sequence ID" value="XM_033717614.1"/>
</dbReference>
<evidence type="ECO:0000256" key="6">
    <source>
        <dbReference type="ARBA" id="ARBA00022917"/>
    </source>
</evidence>
<evidence type="ECO:0000256" key="9">
    <source>
        <dbReference type="ARBA" id="ARBA00047671"/>
    </source>
</evidence>
<evidence type="ECO:0000256" key="8">
    <source>
        <dbReference type="ARBA" id="ARBA00029731"/>
    </source>
</evidence>
<protein>
    <recommendedName>
        <fullName evidence="2">proline--tRNA ligase</fullName>
        <ecNumber evidence="2">6.1.1.15</ecNumber>
    </recommendedName>
    <alternativeName>
        <fullName evidence="8">Prolyl-tRNA synthetase</fullName>
    </alternativeName>
</protein>
<dbReference type="GO" id="GO:0005524">
    <property type="term" value="F:ATP binding"/>
    <property type="evidence" value="ECO:0007669"/>
    <property type="project" value="UniProtKB-KW"/>
</dbReference>
<dbReference type="Proteomes" id="UP000504636">
    <property type="component" value="Unplaced"/>
</dbReference>
<dbReference type="InterPro" id="IPR033730">
    <property type="entry name" value="ProRS_core_prok"/>
</dbReference>
<reference evidence="11 13" key="1">
    <citation type="journal article" date="2020" name="Stud. Mycol.">
        <title>101 Dothideomycetes genomes: a test case for predicting lifestyles and emergence of pathogens.</title>
        <authorList>
            <person name="Haridas S."/>
            <person name="Albert R."/>
            <person name="Binder M."/>
            <person name="Bloem J."/>
            <person name="Labutti K."/>
            <person name="Salamov A."/>
            <person name="Andreopoulos B."/>
            <person name="Baker S."/>
            <person name="Barry K."/>
            <person name="Bills G."/>
            <person name="Bluhm B."/>
            <person name="Cannon C."/>
            <person name="Castanera R."/>
            <person name="Culley D."/>
            <person name="Daum C."/>
            <person name="Ezra D."/>
            <person name="Gonzalez J."/>
            <person name="Henrissat B."/>
            <person name="Kuo A."/>
            <person name="Liang C."/>
            <person name="Lipzen A."/>
            <person name="Lutzoni F."/>
            <person name="Magnuson J."/>
            <person name="Mondo S."/>
            <person name="Nolan M."/>
            <person name="Ohm R."/>
            <person name="Pangilinan J."/>
            <person name="Park H.-J."/>
            <person name="Ramirez L."/>
            <person name="Alfaro M."/>
            <person name="Sun H."/>
            <person name="Tritt A."/>
            <person name="Yoshinaga Y."/>
            <person name="Zwiers L.-H."/>
            <person name="Turgeon B."/>
            <person name="Goodwin S."/>
            <person name="Spatafora J."/>
            <person name="Crous P."/>
            <person name="Grigoriev I."/>
        </authorList>
    </citation>
    <scope>NUCLEOTIDE SEQUENCE</scope>
    <source>
        <strain evidence="11 13">CBS 304.34</strain>
    </source>
</reference>
<dbReference type="PROSITE" id="PS50862">
    <property type="entry name" value="AA_TRNA_LIGASE_II"/>
    <property type="match status" value="1"/>
</dbReference>
<proteinExistence type="inferred from homology"/>
<dbReference type="InterPro" id="IPR045864">
    <property type="entry name" value="aa-tRNA-synth_II/BPL/LPL"/>
</dbReference>
<evidence type="ECO:0000256" key="2">
    <source>
        <dbReference type="ARBA" id="ARBA00012831"/>
    </source>
</evidence>